<keyword evidence="2" id="KW-1185">Reference proteome</keyword>
<reference evidence="1 2" key="1">
    <citation type="submission" date="2019-08" db="EMBL/GenBank/DDBJ databases">
        <title>Whole genome of Aphis craccivora.</title>
        <authorList>
            <person name="Voronova N.V."/>
            <person name="Shulinski R.S."/>
            <person name="Bandarenka Y.V."/>
            <person name="Zhorov D.G."/>
            <person name="Warner D."/>
        </authorList>
    </citation>
    <scope>NUCLEOTIDE SEQUENCE [LARGE SCALE GENOMIC DNA]</scope>
    <source>
        <strain evidence="1">180601</strain>
        <tissue evidence="1">Whole Body</tissue>
    </source>
</reference>
<accession>A0A6G0Y2G9</accession>
<sequence>MKIQARLPKITQHIFLENSSAHYETKEQKNNLLDSEEIVDEWCTTGEPHKKIFLLFDDGVNVEDRMVIFVTHEGLQHLSNSSRWYMDGNFGLAPKDFLQLYQWCSGAYTRNADYYSEITSIMVVIDILFYFVDMQANQISAYIYKHIGIEKILGVRSSSFEVLQISKQSGSCSR</sequence>
<name>A0A6G0Y2G9_APHCR</name>
<gene>
    <name evidence="1" type="ORF">FWK35_00018231</name>
</gene>
<comment type="caution">
    <text evidence="1">The sequence shown here is derived from an EMBL/GenBank/DDBJ whole genome shotgun (WGS) entry which is preliminary data.</text>
</comment>
<evidence type="ECO:0000313" key="2">
    <source>
        <dbReference type="Proteomes" id="UP000478052"/>
    </source>
</evidence>
<proteinExistence type="predicted"/>
<dbReference type="AlphaFoldDB" id="A0A6G0Y2G9"/>
<dbReference type="EMBL" id="VUJU01006701">
    <property type="protein sequence ID" value="KAF0747828.1"/>
    <property type="molecule type" value="Genomic_DNA"/>
</dbReference>
<evidence type="ECO:0000313" key="1">
    <source>
        <dbReference type="EMBL" id="KAF0747828.1"/>
    </source>
</evidence>
<organism evidence="1 2">
    <name type="scientific">Aphis craccivora</name>
    <name type="common">Cowpea aphid</name>
    <dbReference type="NCBI Taxonomy" id="307492"/>
    <lineage>
        <taxon>Eukaryota</taxon>
        <taxon>Metazoa</taxon>
        <taxon>Ecdysozoa</taxon>
        <taxon>Arthropoda</taxon>
        <taxon>Hexapoda</taxon>
        <taxon>Insecta</taxon>
        <taxon>Pterygota</taxon>
        <taxon>Neoptera</taxon>
        <taxon>Paraneoptera</taxon>
        <taxon>Hemiptera</taxon>
        <taxon>Sternorrhyncha</taxon>
        <taxon>Aphidomorpha</taxon>
        <taxon>Aphidoidea</taxon>
        <taxon>Aphididae</taxon>
        <taxon>Aphidini</taxon>
        <taxon>Aphis</taxon>
        <taxon>Aphis</taxon>
    </lineage>
</organism>
<dbReference type="Proteomes" id="UP000478052">
    <property type="component" value="Unassembled WGS sequence"/>
</dbReference>
<protein>
    <submittedName>
        <fullName evidence="1">Uncharacterized protein</fullName>
    </submittedName>
</protein>